<sequence>MALTGTTFFMHIFGCFLMTINRYTAVCYSFHYHEIWSKSVVCVLLVADLIIAHSIPVQLYIVKFSYERCEHGWILKGRSRPIHETRIISSVLTVCYEVISLVLICRTIYSIRSQFTVNGRRITQEMCLVFVTTINCLLSVLECVYDISYLIDVDSDSFVVWMAEQYDVYAFILLTSNAFSIVFLSYAVRCEILRRWVRPTSTPNISSVYDL</sequence>
<keyword evidence="5 6" id="KW-0472">Membrane</keyword>
<gene>
    <name evidence="7" type="primary">Necator_chrIII.g9291</name>
    <name evidence="7" type="ORF">RB195_008526</name>
</gene>
<dbReference type="EMBL" id="JAVFWL010000003">
    <property type="protein sequence ID" value="KAK6740106.1"/>
    <property type="molecule type" value="Genomic_DNA"/>
</dbReference>
<feature type="transmembrane region" description="Helical" evidence="6">
    <location>
        <begin position="87"/>
        <end position="105"/>
    </location>
</feature>
<dbReference type="InterPro" id="IPR000609">
    <property type="entry name" value="7TM_GPCR_serpentine_rcpt_Srg"/>
</dbReference>
<evidence type="ECO:0000313" key="8">
    <source>
        <dbReference type="Proteomes" id="UP001303046"/>
    </source>
</evidence>
<proteinExistence type="inferred from homology"/>
<name>A0ABR1CP23_NECAM</name>
<keyword evidence="4 6" id="KW-1133">Transmembrane helix</keyword>
<comment type="subcellular location">
    <subcellularLocation>
        <location evidence="1">Membrane</location>
        <topology evidence="1">Multi-pass membrane protein</topology>
    </subcellularLocation>
</comment>
<evidence type="ECO:0000256" key="4">
    <source>
        <dbReference type="ARBA" id="ARBA00022989"/>
    </source>
</evidence>
<evidence type="ECO:0000256" key="6">
    <source>
        <dbReference type="RuleBase" id="RU280813"/>
    </source>
</evidence>
<protein>
    <recommendedName>
        <fullName evidence="6">Serpentine receptor class gamma</fullName>
    </recommendedName>
</protein>
<evidence type="ECO:0000313" key="7">
    <source>
        <dbReference type="EMBL" id="KAK6740106.1"/>
    </source>
</evidence>
<feature type="transmembrane region" description="Helical" evidence="6">
    <location>
        <begin position="6"/>
        <end position="28"/>
    </location>
</feature>
<feature type="transmembrane region" description="Helical" evidence="6">
    <location>
        <begin position="168"/>
        <end position="188"/>
    </location>
</feature>
<dbReference type="Pfam" id="PF02118">
    <property type="entry name" value="Srg"/>
    <property type="match status" value="1"/>
</dbReference>
<accession>A0ABR1CP23</accession>
<evidence type="ECO:0000256" key="2">
    <source>
        <dbReference type="ARBA" id="ARBA00005692"/>
    </source>
</evidence>
<dbReference type="Gene3D" id="1.20.1070.10">
    <property type="entry name" value="Rhodopsin 7-helix transmembrane proteins"/>
    <property type="match status" value="1"/>
</dbReference>
<reference evidence="7 8" key="1">
    <citation type="submission" date="2023-08" db="EMBL/GenBank/DDBJ databases">
        <title>A Necator americanus chromosomal reference genome.</title>
        <authorList>
            <person name="Ilik V."/>
            <person name="Petrzelkova K.J."/>
            <person name="Pardy F."/>
            <person name="Fuh T."/>
            <person name="Niatou-Singa F.S."/>
            <person name="Gouil Q."/>
            <person name="Baker L."/>
            <person name="Ritchie M.E."/>
            <person name="Jex A.R."/>
            <person name="Gazzola D."/>
            <person name="Li H."/>
            <person name="Toshio Fujiwara R."/>
            <person name="Zhan B."/>
            <person name="Aroian R.V."/>
            <person name="Pafco B."/>
            <person name="Schwarz E.M."/>
        </authorList>
    </citation>
    <scope>NUCLEOTIDE SEQUENCE [LARGE SCALE GENOMIC DNA]</scope>
    <source>
        <strain evidence="7 8">Aroian</strain>
        <tissue evidence="7">Whole animal</tissue>
    </source>
</reference>
<evidence type="ECO:0000256" key="5">
    <source>
        <dbReference type="ARBA" id="ARBA00023136"/>
    </source>
</evidence>
<evidence type="ECO:0000256" key="1">
    <source>
        <dbReference type="ARBA" id="ARBA00004141"/>
    </source>
</evidence>
<evidence type="ECO:0000256" key="3">
    <source>
        <dbReference type="ARBA" id="ARBA00022692"/>
    </source>
</evidence>
<feature type="transmembrane region" description="Helical" evidence="6">
    <location>
        <begin position="40"/>
        <end position="61"/>
    </location>
</feature>
<keyword evidence="3 6" id="KW-0812">Transmembrane</keyword>
<comment type="similarity">
    <text evidence="2 6">Belongs to the nematode receptor-like protein srg family.</text>
</comment>
<comment type="caution">
    <text evidence="7">The sequence shown here is derived from an EMBL/GenBank/DDBJ whole genome shotgun (WGS) entry which is preliminary data.</text>
</comment>
<dbReference type="Proteomes" id="UP001303046">
    <property type="component" value="Unassembled WGS sequence"/>
</dbReference>
<feature type="transmembrane region" description="Helical" evidence="6">
    <location>
        <begin position="126"/>
        <end position="148"/>
    </location>
</feature>
<comment type="caution">
    <text evidence="6">Lacks conserved residue(s) required for the propagation of feature annotation.</text>
</comment>
<organism evidence="7 8">
    <name type="scientific">Necator americanus</name>
    <name type="common">Human hookworm</name>
    <dbReference type="NCBI Taxonomy" id="51031"/>
    <lineage>
        <taxon>Eukaryota</taxon>
        <taxon>Metazoa</taxon>
        <taxon>Ecdysozoa</taxon>
        <taxon>Nematoda</taxon>
        <taxon>Chromadorea</taxon>
        <taxon>Rhabditida</taxon>
        <taxon>Rhabditina</taxon>
        <taxon>Rhabditomorpha</taxon>
        <taxon>Strongyloidea</taxon>
        <taxon>Ancylostomatidae</taxon>
        <taxon>Bunostominae</taxon>
        <taxon>Necator</taxon>
    </lineage>
</organism>
<keyword evidence="8" id="KW-1185">Reference proteome</keyword>